<gene>
    <name evidence="2" type="ORF">STSU_006945</name>
</gene>
<protein>
    <submittedName>
        <fullName evidence="2">Uncharacterized protein</fullName>
    </submittedName>
</protein>
<accession>A0A7G3UPX7</accession>
<evidence type="ECO:0000256" key="1">
    <source>
        <dbReference type="SAM" id="MobiDB-lite"/>
    </source>
</evidence>
<reference evidence="2 3" key="1">
    <citation type="journal article" date="2012" name="J. Bacteriol.">
        <title>Draft genome of Streptomyces tsukubaensis NRRL 18488, the producer of the clinically important immunosuppressant tacrolimus (FK506).</title>
        <authorList>
            <person name="Barreiro C."/>
            <person name="Prieto C."/>
            <person name="Sola-Landa A."/>
            <person name="Solera E."/>
            <person name="Martinez-Castro M."/>
            <person name="Perez-Redondo R."/>
            <person name="Garcia-Estrada C."/>
            <person name="Aparicio J.F."/>
            <person name="Fernandez-Martinez L.T."/>
            <person name="Santos-Aberturas J."/>
            <person name="Salehi-Najafabadi Z."/>
            <person name="Rodriguez-Garcia A."/>
            <person name="Tauch A."/>
            <person name="Martin J.F."/>
        </authorList>
    </citation>
    <scope>NUCLEOTIDE SEQUENCE [LARGE SCALE GENOMIC DNA]</scope>
    <source>
        <strain evidence="3">DSM 42081 / NBRC 108919 / NRRL 18488 / 9993</strain>
    </source>
</reference>
<evidence type="ECO:0000313" key="2">
    <source>
        <dbReference type="EMBL" id="QKM71429.1"/>
    </source>
</evidence>
<dbReference type="AlphaFoldDB" id="A0A7G3UPX7"/>
<keyword evidence="3" id="KW-1185">Reference proteome</keyword>
<dbReference type="EMBL" id="CP029159">
    <property type="protein sequence ID" value="QKM71429.1"/>
    <property type="molecule type" value="Genomic_DNA"/>
</dbReference>
<proteinExistence type="predicted"/>
<evidence type="ECO:0000313" key="3">
    <source>
        <dbReference type="Proteomes" id="UP000005940"/>
    </source>
</evidence>
<sequence length="91" mass="9653">MTVGDLIDRLSALDPAAPVRLAVNPFFPMAHTIAGVVEARDETGEPVVFLADSGDQLGPLPPQVAVRLAWQEPTTAPARSRRRATRPAAGQ</sequence>
<dbReference type="Proteomes" id="UP000005940">
    <property type="component" value="Chromosome"/>
</dbReference>
<organism evidence="2 3">
    <name type="scientific">Streptomyces tsukubensis (strain DSM 42081 / NBRC 108919 / NRRL 18488 / 9993)</name>
    <dbReference type="NCBI Taxonomy" id="1114943"/>
    <lineage>
        <taxon>Bacteria</taxon>
        <taxon>Bacillati</taxon>
        <taxon>Actinomycetota</taxon>
        <taxon>Actinomycetes</taxon>
        <taxon>Kitasatosporales</taxon>
        <taxon>Streptomycetaceae</taxon>
        <taxon>Streptomyces</taxon>
    </lineage>
</organism>
<name>A0A7G3UPX7_STRT9</name>
<feature type="region of interest" description="Disordered" evidence="1">
    <location>
        <begin position="71"/>
        <end position="91"/>
    </location>
</feature>